<dbReference type="SUPFAM" id="SSF57756">
    <property type="entry name" value="Retrovirus zinc finger-like domains"/>
    <property type="match status" value="1"/>
</dbReference>
<feature type="domain" description="CCHC-type" evidence="2">
    <location>
        <begin position="3"/>
        <end position="16"/>
    </location>
</feature>
<reference evidence="3" key="5">
    <citation type="journal article" date="2021" name="G3 (Bethesda)">
        <title>Aegilops tauschii genome assembly Aet v5.0 features greater sequence contiguity and improved annotation.</title>
        <authorList>
            <person name="Wang L."/>
            <person name="Zhu T."/>
            <person name="Rodriguez J.C."/>
            <person name="Deal K.R."/>
            <person name="Dubcovsky J."/>
            <person name="McGuire P.E."/>
            <person name="Lux T."/>
            <person name="Spannagl M."/>
            <person name="Mayer K.F.X."/>
            <person name="Baldrich P."/>
            <person name="Meyers B.C."/>
            <person name="Huo N."/>
            <person name="Gu Y.Q."/>
            <person name="Zhou H."/>
            <person name="Devos K.M."/>
            <person name="Bennetzen J.L."/>
            <person name="Unver T."/>
            <person name="Budak H."/>
            <person name="Gulick P.J."/>
            <person name="Galiba G."/>
            <person name="Kalapos B."/>
            <person name="Nelson D.R."/>
            <person name="Li P."/>
            <person name="You F.M."/>
            <person name="Luo M.C."/>
            <person name="Dvorak J."/>
        </authorList>
    </citation>
    <scope>NUCLEOTIDE SEQUENCE [LARGE SCALE GENOMIC DNA]</scope>
    <source>
        <strain evidence="3">cv. AL8/78</strain>
    </source>
</reference>
<protein>
    <recommendedName>
        <fullName evidence="2">CCHC-type domain-containing protein</fullName>
    </recommendedName>
</protein>
<dbReference type="GO" id="GO:0003676">
    <property type="term" value="F:nucleic acid binding"/>
    <property type="evidence" value="ECO:0007669"/>
    <property type="project" value="InterPro"/>
</dbReference>
<reference evidence="3" key="3">
    <citation type="journal article" date="2017" name="Nature">
        <title>Genome sequence of the progenitor of the wheat D genome Aegilops tauschii.</title>
        <authorList>
            <person name="Luo M.C."/>
            <person name="Gu Y.Q."/>
            <person name="Puiu D."/>
            <person name="Wang H."/>
            <person name="Twardziok S.O."/>
            <person name="Deal K.R."/>
            <person name="Huo N."/>
            <person name="Zhu T."/>
            <person name="Wang L."/>
            <person name="Wang Y."/>
            <person name="McGuire P.E."/>
            <person name="Liu S."/>
            <person name="Long H."/>
            <person name="Ramasamy R.K."/>
            <person name="Rodriguez J.C."/>
            <person name="Van S.L."/>
            <person name="Yuan L."/>
            <person name="Wang Z."/>
            <person name="Xia Z."/>
            <person name="Xiao L."/>
            <person name="Anderson O.D."/>
            <person name="Ouyang S."/>
            <person name="Liang Y."/>
            <person name="Zimin A.V."/>
            <person name="Pertea G."/>
            <person name="Qi P."/>
            <person name="Bennetzen J.L."/>
            <person name="Dai X."/>
            <person name="Dawson M.W."/>
            <person name="Muller H.G."/>
            <person name="Kugler K."/>
            <person name="Rivarola-Duarte L."/>
            <person name="Spannagl M."/>
            <person name="Mayer K.F.X."/>
            <person name="Lu F.H."/>
            <person name="Bevan M.W."/>
            <person name="Leroy P."/>
            <person name="Li P."/>
            <person name="You F.M."/>
            <person name="Sun Q."/>
            <person name="Liu Z."/>
            <person name="Lyons E."/>
            <person name="Wicker T."/>
            <person name="Salzberg S.L."/>
            <person name="Devos K.M."/>
            <person name="Dvorak J."/>
        </authorList>
    </citation>
    <scope>NUCLEOTIDE SEQUENCE [LARGE SCALE GENOMIC DNA]</scope>
    <source>
        <strain evidence="3">cv. AL8/78</strain>
    </source>
</reference>
<dbReference type="InterPro" id="IPR001878">
    <property type="entry name" value="Znf_CCHC"/>
</dbReference>
<proteinExistence type="predicted"/>
<dbReference type="Proteomes" id="UP000015105">
    <property type="component" value="Chromosome 1D"/>
</dbReference>
<organism evidence="3 4">
    <name type="scientific">Aegilops tauschii subsp. strangulata</name>
    <name type="common">Goatgrass</name>
    <dbReference type="NCBI Taxonomy" id="200361"/>
    <lineage>
        <taxon>Eukaryota</taxon>
        <taxon>Viridiplantae</taxon>
        <taxon>Streptophyta</taxon>
        <taxon>Embryophyta</taxon>
        <taxon>Tracheophyta</taxon>
        <taxon>Spermatophyta</taxon>
        <taxon>Magnoliopsida</taxon>
        <taxon>Liliopsida</taxon>
        <taxon>Poales</taxon>
        <taxon>Poaceae</taxon>
        <taxon>BOP clade</taxon>
        <taxon>Pooideae</taxon>
        <taxon>Triticodae</taxon>
        <taxon>Triticeae</taxon>
        <taxon>Triticinae</taxon>
        <taxon>Aegilops</taxon>
    </lineage>
</organism>
<dbReference type="PROSITE" id="PS50158">
    <property type="entry name" value="ZF_CCHC"/>
    <property type="match status" value="1"/>
</dbReference>
<sequence length="82" mass="8921">MICFNCGGPGHYVGNCVKPKACFICQQNHNVNNCAAWSEVQPTAAFFGSGARGLGFYHVDVPIANESKWLNFQNCAVVNILK</sequence>
<dbReference type="InterPro" id="IPR036875">
    <property type="entry name" value="Znf_CCHC_sf"/>
</dbReference>
<evidence type="ECO:0000259" key="2">
    <source>
        <dbReference type="PROSITE" id="PS50158"/>
    </source>
</evidence>
<dbReference type="Gramene" id="AET1Gv21027800.1">
    <property type="protein sequence ID" value="AET1Gv21027800.1"/>
    <property type="gene ID" value="AET1Gv21027800"/>
</dbReference>
<dbReference type="GO" id="GO:0008270">
    <property type="term" value="F:zinc ion binding"/>
    <property type="evidence" value="ECO:0007669"/>
    <property type="project" value="UniProtKB-KW"/>
</dbReference>
<accession>A0A453A3S9</accession>
<dbReference type="AlphaFoldDB" id="A0A453A3S9"/>
<name>A0A453A3S9_AEGTS</name>
<evidence type="ECO:0000313" key="4">
    <source>
        <dbReference type="Proteomes" id="UP000015105"/>
    </source>
</evidence>
<reference evidence="4" key="1">
    <citation type="journal article" date="2014" name="Science">
        <title>Ancient hybridizations among the ancestral genomes of bread wheat.</title>
        <authorList>
            <consortium name="International Wheat Genome Sequencing Consortium,"/>
            <person name="Marcussen T."/>
            <person name="Sandve S.R."/>
            <person name="Heier L."/>
            <person name="Spannagl M."/>
            <person name="Pfeifer M."/>
            <person name="Jakobsen K.S."/>
            <person name="Wulff B.B."/>
            <person name="Steuernagel B."/>
            <person name="Mayer K.F."/>
            <person name="Olsen O.A."/>
        </authorList>
    </citation>
    <scope>NUCLEOTIDE SEQUENCE [LARGE SCALE GENOMIC DNA]</scope>
    <source>
        <strain evidence="4">cv. AL8/78</strain>
    </source>
</reference>
<keyword evidence="1" id="KW-0479">Metal-binding</keyword>
<dbReference type="PANTHER" id="PTHR33170:SF49">
    <property type="entry name" value="DUF4283 DOMAIN-CONTAINING PROTEIN"/>
    <property type="match status" value="1"/>
</dbReference>
<dbReference type="EnsemblPlants" id="AET1Gv21027800.1">
    <property type="protein sequence ID" value="AET1Gv21027800.1"/>
    <property type="gene ID" value="AET1Gv21027800"/>
</dbReference>
<evidence type="ECO:0000313" key="3">
    <source>
        <dbReference type="EnsemblPlants" id="AET1Gv21027800.1"/>
    </source>
</evidence>
<dbReference type="PANTHER" id="PTHR33170">
    <property type="entry name" value="DUF4283 DOMAIN-CONTAINING PROTEIN-RELATED"/>
    <property type="match status" value="1"/>
</dbReference>
<reference evidence="4" key="2">
    <citation type="journal article" date="2017" name="Nat. Plants">
        <title>The Aegilops tauschii genome reveals multiple impacts of transposons.</title>
        <authorList>
            <person name="Zhao G."/>
            <person name="Zou C."/>
            <person name="Li K."/>
            <person name="Wang K."/>
            <person name="Li T."/>
            <person name="Gao L."/>
            <person name="Zhang X."/>
            <person name="Wang H."/>
            <person name="Yang Z."/>
            <person name="Liu X."/>
            <person name="Jiang W."/>
            <person name="Mao L."/>
            <person name="Kong X."/>
            <person name="Jiao Y."/>
            <person name="Jia J."/>
        </authorList>
    </citation>
    <scope>NUCLEOTIDE SEQUENCE [LARGE SCALE GENOMIC DNA]</scope>
    <source>
        <strain evidence="4">cv. AL8/78</strain>
    </source>
</reference>
<reference evidence="3" key="4">
    <citation type="submission" date="2019-03" db="UniProtKB">
        <authorList>
            <consortium name="EnsemblPlants"/>
        </authorList>
    </citation>
    <scope>IDENTIFICATION</scope>
</reference>
<keyword evidence="4" id="KW-1185">Reference proteome</keyword>
<keyword evidence="1" id="KW-0863">Zinc-finger</keyword>
<dbReference type="Gene3D" id="4.10.60.10">
    <property type="entry name" value="Zinc finger, CCHC-type"/>
    <property type="match status" value="1"/>
</dbReference>
<keyword evidence="1" id="KW-0862">Zinc</keyword>
<evidence type="ECO:0000256" key="1">
    <source>
        <dbReference type="PROSITE-ProRule" id="PRU00047"/>
    </source>
</evidence>
<dbReference type="STRING" id="200361.A0A453A3S9"/>